<dbReference type="Proteomes" id="UP000269793">
    <property type="component" value="Chromosome VII"/>
</dbReference>
<dbReference type="AlphaFoldDB" id="A0A3G2S8W5"/>
<dbReference type="CDD" id="cd07600">
    <property type="entry name" value="BAR_Gvp36"/>
    <property type="match status" value="1"/>
</dbReference>
<dbReference type="SUPFAM" id="SSF103657">
    <property type="entry name" value="BAR/IMD domain-like"/>
    <property type="match status" value="1"/>
</dbReference>
<proteinExistence type="predicted"/>
<organism evidence="2 3">
    <name type="scientific">Malassezia restricta (strain ATCC 96810 / NBRC 103918 / CBS 7877)</name>
    <name type="common">Seborrheic dermatitis infection agent</name>
    <dbReference type="NCBI Taxonomy" id="425264"/>
    <lineage>
        <taxon>Eukaryota</taxon>
        <taxon>Fungi</taxon>
        <taxon>Dikarya</taxon>
        <taxon>Basidiomycota</taxon>
        <taxon>Ustilaginomycotina</taxon>
        <taxon>Malasseziomycetes</taxon>
        <taxon>Malasseziales</taxon>
        <taxon>Malasseziaceae</taxon>
        <taxon>Malassezia</taxon>
    </lineage>
</organism>
<name>A0A3G2S8W5_MALR7</name>
<protein>
    <submittedName>
        <fullName evidence="2">Protein GVP36</fullName>
    </submittedName>
</protein>
<dbReference type="OrthoDB" id="5549748at2759"/>
<dbReference type="EMBL" id="CP033154">
    <property type="protein sequence ID" value="AYO44541.1"/>
    <property type="molecule type" value="Genomic_DNA"/>
</dbReference>
<sequence length="316" mass="34859">MEHWKQWTASVGPLGQKLTERFGTLNQQARERFGHAQDLTELPAEYKQLEQRVDALKSAHQHMVRTIKTYENEAYDYPHALQESVTHGAQHLGHTLSTWAAQATKSAAPAPAASASHPRTLSHAIARSATAAAMDLSQCPPKVPAYAEGELVDTTESKLAELLRRFAVAQDAVGHARLHQDQSIVYSFLVVWNTFGAQIQMAIRARQQVRDARLHLDGWRAHLKSAEQSSTPSGSKLASIREEVEQAEDKLVSATEEAISLMKTVLDNPEPIKSLAQLVQAQLAYHRSAAATLEQLSADMSDVVTSVETDFRASRE</sequence>
<reference evidence="2 3" key="1">
    <citation type="submission" date="2018-10" db="EMBL/GenBank/DDBJ databases">
        <title>Complete genome sequence of Malassezia restricta CBS 7877.</title>
        <authorList>
            <person name="Morand S.C."/>
            <person name="Bertignac M."/>
            <person name="Iltis A."/>
            <person name="Kolder I."/>
            <person name="Pirovano W."/>
            <person name="Jourdain R."/>
            <person name="Clavaud C."/>
        </authorList>
    </citation>
    <scope>NUCLEOTIDE SEQUENCE [LARGE SCALE GENOMIC DNA]</scope>
    <source>
        <strain evidence="2 3">CBS 7877</strain>
    </source>
</reference>
<evidence type="ECO:0000313" key="3">
    <source>
        <dbReference type="Proteomes" id="UP000269793"/>
    </source>
</evidence>
<keyword evidence="3" id="KW-1185">Reference proteome</keyword>
<feature type="coiled-coil region" evidence="1">
    <location>
        <begin position="237"/>
        <end position="264"/>
    </location>
</feature>
<dbReference type="STRING" id="425264.A0A3G2S8W5"/>
<dbReference type="Pfam" id="PF10455">
    <property type="entry name" value="BAR_2"/>
    <property type="match status" value="1"/>
</dbReference>
<feature type="coiled-coil region" evidence="1">
    <location>
        <begin position="39"/>
        <end position="66"/>
    </location>
</feature>
<accession>A0A3G2S8W5</accession>
<keyword evidence="1" id="KW-0175">Coiled coil</keyword>
<evidence type="ECO:0000256" key="1">
    <source>
        <dbReference type="SAM" id="Coils"/>
    </source>
</evidence>
<evidence type="ECO:0000313" key="2">
    <source>
        <dbReference type="EMBL" id="AYO44541.1"/>
    </source>
</evidence>
<dbReference type="Gene3D" id="1.20.1270.60">
    <property type="entry name" value="Arfaptin homology (AH) domain/BAR domain"/>
    <property type="match status" value="1"/>
</dbReference>
<dbReference type="InterPro" id="IPR027267">
    <property type="entry name" value="AH/BAR_dom_sf"/>
</dbReference>
<dbReference type="VEuPathDB" id="FungiDB:DNF11_3591"/>
<dbReference type="InterPro" id="IPR018859">
    <property type="entry name" value="BAR_dom-cont"/>
</dbReference>
<gene>
    <name evidence="2" type="primary">GVP36</name>
    <name evidence="2" type="ORF">DNF11_3591</name>
</gene>